<dbReference type="EMBL" id="JAOPHQ010005994">
    <property type="protein sequence ID" value="KAK0133337.1"/>
    <property type="molecule type" value="Genomic_DNA"/>
</dbReference>
<proteinExistence type="predicted"/>
<keyword evidence="2" id="KW-1185">Reference proteome</keyword>
<organism evidence="1 2">
    <name type="scientific">Merluccius polli</name>
    <name type="common">Benguela hake</name>
    <name type="synonym">Merluccius cadenati</name>
    <dbReference type="NCBI Taxonomy" id="89951"/>
    <lineage>
        <taxon>Eukaryota</taxon>
        <taxon>Metazoa</taxon>
        <taxon>Chordata</taxon>
        <taxon>Craniata</taxon>
        <taxon>Vertebrata</taxon>
        <taxon>Euteleostomi</taxon>
        <taxon>Actinopterygii</taxon>
        <taxon>Neopterygii</taxon>
        <taxon>Teleostei</taxon>
        <taxon>Neoteleostei</taxon>
        <taxon>Acanthomorphata</taxon>
        <taxon>Zeiogadaria</taxon>
        <taxon>Gadariae</taxon>
        <taxon>Gadiformes</taxon>
        <taxon>Gadoidei</taxon>
        <taxon>Merlucciidae</taxon>
        <taxon>Merluccius</taxon>
    </lineage>
</organism>
<dbReference type="AlphaFoldDB" id="A0AA47M4E6"/>
<comment type="caution">
    <text evidence="1">The sequence shown here is derived from an EMBL/GenBank/DDBJ whole genome shotgun (WGS) entry which is preliminary data.</text>
</comment>
<evidence type="ECO:0000313" key="1">
    <source>
        <dbReference type="EMBL" id="KAK0133337.1"/>
    </source>
</evidence>
<reference evidence="1" key="1">
    <citation type="journal article" date="2023" name="Front. Mar. Sci.">
        <title>A new Merluccius polli reference genome to investigate the effects of global change in West African waters.</title>
        <authorList>
            <person name="Mateo J.L."/>
            <person name="Blanco-Fernandez C."/>
            <person name="Garcia-Vazquez E."/>
            <person name="Machado-Schiaffino G."/>
        </authorList>
    </citation>
    <scope>NUCLEOTIDE SEQUENCE</scope>
    <source>
        <strain evidence="1">C29</strain>
        <tissue evidence="1">Fin</tissue>
    </source>
</reference>
<gene>
    <name evidence="1" type="ORF">N1851_031154</name>
</gene>
<name>A0AA47M4E6_MERPO</name>
<sequence>MLLMYAPSRSLRSSGIGLLVVPQVRTETYREASSTSLPPTPHILSKPEISLSPTLASSVLSSLPSPEQFSLLSTEEASSTLLSSLSSSLDSLCPLFSRLARSSPPPPWLSESLQACRTELRAAERKWKRSDCSLPCSLQCFLLSSPRPPPIPFLPHS</sequence>
<dbReference type="Proteomes" id="UP001174136">
    <property type="component" value="Unassembled WGS sequence"/>
</dbReference>
<protein>
    <submittedName>
        <fullName evidence="1">Uncharacterized protein</fullName>
    </submittedName>
</protein>
<accession>A0AA47M4E6</accession>
<evidence type="ECO:0000313" key="2">
    <source>
        <dbReference type="Proteomes" id="UP001174136"/>
    </source>
</evidence>